<accession>A0ABT1GA87</accession>
<keyword evidence="2 9" id="KW-0645">Protease</keyword>
<evidence type="ECO:0000313" key="12">
    <source>
        <dbReference type="EMBL" id="MCP1728246.1"/>
    </source>
</evidence>
<protein>
    <recommendedName>
        <fullName evidence="8">oligopeptidase A</fullName>
        <ecNumber evidence="8">3.4.24.70</ecNumber>
    </recommendedName>
</protein>
<feature type="domain" description="Peptidase M3A/M3B catalytic" evidence="10">
    <location>
        <begin position="222"/>
        <end position="677"/>
    </location>
</feature>
<keyword evidence="5 9" id="KW-0862">Zinc</keyword>
<evidence type="ECO:0000256" key="5">
    <source>
        <dbReference type="ARBA" id="ARBA00022833"/>
    </source>
</evidence>
<dbReference type="EMBL" id="JALJYF010000002">
    <property type="protein sequence ID" value="MCP1728246.1"/>
    <property type="molecule type" value="Genomic_DNA"/>
</dbReference>
<keyword evidence="6 9" id="KW-0482">Metalloprotease</keyword>
<gene>
    <name evidence="12" type="ORF">J2T60_002246</name>
</gene>
<dbReference type="Gene3D" id="3.40.390.10">
    <property type="entry name" value="Collagenase (Catalytic Domain)"/>
    <property type="match status" value="1"/>
</dbReference>
<comment type="catalytic activity">
    <reaction evidence="7">
        <text>Hydrolysis of oligopeptides, with broad specificity. Gly or Ala commonly occur as P1 or P1' residues, but more distant residues are also important, as is shown by the fact that Z-Gly-Pro-Gly-|-Gly-Pro-Ala is cleaved, but not Z-(Gly)(5).</text>
        <dbReference type="EC" id="3.4.24.70"/>
    </reaction>
</comment>
<evidence type="ECO:0000256" key="3">
    <source>
        <dbReference type="ARBA" id="ARBA00022723"/>
    </source>
</evidence>
<dbReference type="GO" id="GO:0004222">
    <property type="term" value="F:metalloendopeptidase activity"/>
    <property type="evidence" value="ECO:0007669"/>
    <property type="project" value="UniProtKB-EC"/>
</dbReference>
<dbReference type="InterPro" id="IPR001567">
    <property type="entry name" value="Pept_M3A_M3B_dom"/>
</dbReference>
<evidence type="ECO:0000313" key="13">
    <source>
        <dbReference type="Proteomes" id="UP001523550"/>
    </source>
</evidence>
<dbReference type="RefSeq" id="WP_253450005.1">
    <property type="nucleotide sequence ID" value="NZ_JALJYF010000002.1"/>
</dbReference>
<dbReference type="PANTHER" id="PTHR11804:SF84">
    <property type="entry name" value="SACCHAROLYSIN"/>
    <property type="match status" value="1"/>
</dbReference>
<dbReference type="Pfam" id="PF01432">
    <property type="entry name" value="Peptidase_M3"/>
    <property type="match status" value="1"/>
</dbReference>
<evidence type="ECO:0000256" key="7">
    <source>
        <dbReference type="ARBA" id="ARBA00024603"/>
    </source>
</evidence>
<dbReference type="Gene3D" id="1.10.1370.10">
    <property type="entry name" value="Neurolysin, domain 3"/>
    <property type="match status" value="1"/>
</dbReference>
<dbReference type="InterPro" id="IPR024077">
    <property type="entry name" value="Neurolysin/TOP_dom2"/>
</dbReference>
<comment type="similarity">
    <text evidence="1 9">Belongs to the peptidase M3 family.</text>
</comment>
<name>A0ABT1GA87_9GAMM</name>
<evidence type="ECO:0000256" key="4">
    <source>
        <dbReference type="ARBA" id="ARBA00022801"/>
    </source>
</evidence>
<dbReference type="PANTHER" id="PTHR11804">
    <property type="entry name" value="PROTEASE M3 THIMET OLIGOPEPTIDASE-RELATED"/>
    <property type="match status" value="1"/>
</dbReference>
<organism evidence="12 13">
    <name type="scientific">Natronospira proteinivora</name>
    <dbReference type="NCBI Taxonomy" id="1807133"/>
    <lineage>
        <taxon>Bacteria</taxon>
        <taxon>Pseudomonadati</taxon>
        <taxon>Pseudomonadota</taxon>
        <taxon>Gammaproteobacteria</taxon>
        <taxon>Natronospirales</taxon>
        <taxon>Natronospiraceae</taxon>
        <taxon>Natronospira</taxon>
    </lineage>
</organism>
<evidence type="ECO:0000259" key="11">
    <source>
        <dbReference type="Pfam" id="PF19310"/>
    </source>
</evidence>
<dbReference type="CDD" id="cd06456">
    <property type="entry name" value="M3A_DCP"/>
    <property type="match status" value="1"/>
</dbReference>
<dbReference type="InterPro" id="IPR045666">
    <property type="entry name" value="OpdA_N"/>
</dbReference>
<evidence type="ECO:0000259" key="10">
    <source>
        <dbReference type="Pfam" id="PF01432"/>
    </source>
</evidence>
<proteinExistence type="inferred from homology"/>
<dbReference type="SUPFAM" id="SSF55486">
    <property type="entry name" value="Metalloproteases ('zincins'), catalytic domain"/>
    <property type="match status" value="1"/>
</dbReference>
<keyword evidence="4 9" id="KW-0378">Hydrolase</keyword>
<evidence type="ECO:0000256" key="6">
    <source>
        <dbReference type="ARBA" id="ARBA00023049"/>
    </source>
</evidence>
<sequence length="682" mass="76231">MSNPLLQDFDLPPFGQLEASHFVPAVETVLADNRQAIEALANQSGPFDWDSLAEPLAEVDDRLARVFSPISHLNNVRNDDAVRTAFEQCLALISRYEAEMGQHRGLYEAWCQLRGGPNWAGLNTAQRKTVEDKLRDFKLAGVGLDEPARSRFRTLQEKLSEHQNRFEQNVLDATEAWQCHVSDPARIQGIPEPDLARAAGRAETGGLDGWLFTLAFPDYLAIMQHADDRSLREEIHRAHATRASDQGPDAGRFDNGPIMNEILAMRQESADLLGYPDFAELSLATKMADSGDAVAAFLADLQARSCPAAEKEFEALQDYARESLGIASLAPWDITWASEKRRLACHAISDEQLRPYFPLERVLSGMFDIAGELYGFSVQSLSDFDSWHEDVRLYELIDDDSGEGIGRLYLDLHARDGKRGGAWMDECISRRRQGKDLQTPVAYLTCNFGAPAADQPSLLNHDDVITLFHELGHCLQHLLTQVDVSNVAGIHGVEWDAVELPSQFQEHFAWPRAGMDRIAAHYESDEPMPEALHQAMLSARNFQSAMKLLRQLEFATFDLRLHREYDGQGSGFIQDLLGEVRQSISVVPVADYDRFAHSFAHIFGGGYAAGYYSYLWAEVLSSDAFSAFEEQGLFDRETGRRFRDTVLGLGGSQPAAVVFRQFRGREPELSAFLRHHGISEAA</sequence>
<keyword evidence="13" id="KW-1185">Reference proteome</keyword>
<evidence type="ECO:0000256" key="8">
    <source>
        <dbReference type="ARBA" id="ARBA00026100"/>
    </source>
</evidence>
<dbReference type="InterPro" id="IPR034005">
    <property type="entry name" value="M3A_DCP"/>
</dbReference>
<comment type="caution">
    <text evidence="12">The sequence shown here is derived from an EMBL/GenBank/DDBJ whole genome shotgun (WGS) entry which is preliminary data.</text>
</comment>
<evidence type="ECO:0000256" key="2">
    <source>
        <dbReference type="ARBA" id="ARBA00022670"/>
    </source>
</evidence>
<comment type="cofactor">
    <cofactor evidence="9">
        <name>Zn(2+)</name>
        <dbReference type="ChEBI" id="CHEBI:29105"/>
    </cofactor>
    <text evidence="9">Binds 1 zinc ion.</text>
</comment>
<evidence type="ECO:0000256" key="9">
    <source>
        <dbReference type="RuleBase" id="RU003435"/>
    </source>
</evidence>
<dbReference type="EC" id="3.4.24.70" evidence="8"/>
<dbReference type="Pfam" id="PF19310">
    <property type="entry name" value="TOP_N"/>
    <property type="match status" value="1"/>
</dbReference>
<dbReference type="InterPro" id="IPR024079">
    <property type="entry name" value="MetalloPept_cat_dom_sf"/>
</dbReference>
<reference evidence="12 13" key="1">
    <citation type="submission" date="2022-03" db="EMBL/GenBank/DDBJ databases">
        <title>Genomic Encyclopedia of Type Strains, Phase III (KMG-III): the genomes of soil and plant-associated and newly described type strains.</title>
        <authorList>
            <person name="Whitman W."/>
        </authorList>
    </citation>
    <scope>NUCLEOTIDE SEQUENCE [LARGE SCALE GENOMIC DNA]</scope>
    <source>
        <strain evidence="12 13">BSker1</strain>
    </source>
</reference>
<dbReference type="InterPro" id="IPR045090">
    <property type="entry name" value="Pept_M3A_M3B"/>
</dbReference>
<feature type="domain" description="Oligopeptidase A N-terminal" evidence="11">
    <location>
        <begin position="27"/>
        <end position="148"/>
    </location>
</feature>
<keyword evidence="3 9" id="KW-0479">Metal-binding</keyword>
<dbReference type="Proteomes" id="UP001523550">
    <property type="component" value="Unassembled WGS sequence"/>
</dbReference>
<evidence type="ECO:0000256" key="1">
    <source>
        <dbReference type="ARBA" id="ARBA00006040"/>
    </source>
</evidence>